<dbReference type="Proteomes" id="UP000234323">
    <property type="component" value="Unassembled WGS sequence"/>
</dbReference>
<evidence type="ECO:0000256" key="1">
    <source>
        <dbReference type="SAM" id="Coils"/>
    </source>
</evidence>
<comment type="caution">
    <text evidence="2">The sequence shown here is derived from an EMBL/GenBank/DDBJ whole genome shotgun (WGS) entry which is preliminary data.</text>
</comment>
<organism evidence="2 3">
    <name type="scientific">Rhizophagus irregularis</name>
    <dbReference type="NCBI Taxonomy" id="588596"/>
    <lineage>
        <taxon>Eukaryota</taxon>
        <taxon>Fungi</taxon>
        <taxon>Fungi incertae sedis</taxon>
        <taxon>Mucoromycota</taxon>
        <taxon>Glomeromycotina</taxon>
        <taxon>Glomeromycetes</taxon>
        <taxon>Glomerales</taxon>
        <taxon>Glomeraceae</taxon>
        <taxon>Rhizophagus</taxon>
    </lineage>
</organism>
<reference evidence="2 3" key="1">
    <citation type="submission" date="2015-10" db="EMBL/GenBank/DDBJ databases">
        <title>Genome analyses suggest a sexual origin of heterokaryosis in a supposedly ancient asexual fungus.</title>
        <authorList>
            <person name="Ropars J."/>
            <person name="Sedzielewska K."/>
            <person name="Noel J."/>
            <person name="Charron P."/>
            <person name="Farinelli L."/>
            <person name="Marton T."/>
            <person name="Kruger M."/>
            <person name="Pelin A."/>
            <person name="Brachmann A."/>
            <person name="Corradi N."/>
        </authorList>
    </citation>
    <scope>NUCLEOTIDE SEQUENCE [LARGE SCALE GENOMIC DNA]</scope>
    <source>
        <strain evidence="2 3">A4</strain>
    </source>
</reference>
<keyword evidence="3" id="KW-1185">Reference proteome</keyword>
<dbReference type="EMBL" id="LLXI01006653">
    <property type="protein sequence ID" value="PKY62215.1"/>
    <property type="molecule type" value="Genomic_DNA"/>
</dbReference>
<proteinExistence type="predicted"/>
<evidence type="ECO:0000313" key="2">
    <source>
        <dbReference type="EMBL" id="PKY62215.1"/>
    </source>
</evidence>
<sequence length="105" mass="12475">MVEILHIKREGNALNKQKLSKMERVIETTNSEIKALIEALEDIQKEIIELRDKNKRLGRTESDDWNKKEESSIKEIQEEIIKIEITIGRTEIYKEILWKKINITE</sequence>
<evidence type="ECO:0000313" key="3">
    <source>
        <dbReference type="Proteomes" id="UP000234323"/>
    </source>
</evidence>
<keyword evidence="1" id="KW-0175">Coiled coil</keyword>
<feature type="coiled-coil region" evidence="1">
    <location>
        <begin position="19"/>
        <end position="86"/>
    </location>
</feature>
<name>A0A2I1HTJ7_9GLOM</name>
<gene>
    <name evidence="2" type="ORF">RhiirA4_488316</name>
</gene>
<protein>
    <submittedName>
        <fullName evidence="2">Uncharacterized protein</fullName>
    </submittedName>
</protein>
<accession>A0A2I1HTJ7</accession>
<dbReference type="AlphaFoldDB" id="A0A2I1HTJ7"/>